<evidence type="ECO:0000313" key="1">
    <source>
        <dbReference type="EMBL" id="EGO58255.1"/>
    </source>
</evidence>
<organism evidence="1 2">
    <name type="scientific">Neurospora tetrasperma (strain FGSC 2508 / ATCC MYA-4615 / P0657)</name>
    <dbReference type="NCBI Taxonomy" id="510951"/>
    <lineage>
        <taxon>Eukaryota</taxon>
        <taxon>Fungi</taxon>
        <taxon>Dikarya</taxon>
        <taxon>Ascomycota</taxon>
        <taxon>Pezizomycotina</taxon>
        <taxon>Sordariomycetes</taxon>
        <taxon>Sordariomycetidae</taxon>
        <taxon>Sordariales</taxon>
        <taxon>Sordariaceae</taxon>
        <taxon>Neurospora</taxon>
    </lineage>
</organism>
<keyword evidence="2" id="KW-1185">Reference proteome</keyword>
<gene>
    <name evidence="1" type="ORF">NEUTE1DRAFT_117121</name>
</gene>
<dbReference type="EMBL" id="GL891304">
    <property type="protein sequence ID" value="EGO58255.1"/>
    <property type="molecule type" value="Genomic_DNA"/>
</dbReference>
<proteinExistence type="predicted"/>
<evidence type="ECO:0000313" key="2">
    <source>
        <dbReference type="Proteomes" id="UP000008065"/>
    </source>
</evidence>
<accession>F8MKH4</accession>
<dbReference type="RefSeq" id="XP_009851308.1">
    <property type="nucleotide sequence ID" value="XM_009853006.1"/>
</dbReference>
<dbReference type="HOGENOM" id="CLU_3032930_0_0_1"/>
<dbReference type="KEGG" id="nte:NEUTE1DRAFT117121"/>
<dbReference type="GeneID" id="20823212"/>
<reference evidence="2" key="1">
    <citation type="journal article" date="2011" name="Genetics">
        <title>Massive changes in genome architecture accompany the transition to self-fertility in the filamentous fungus Neurospora tetrasperma.</title>
        <authorList>
            <person name="Ellison C.E."/>
            <person name="Stajich J.E."/>
            <person name="Jacobson D.J."/>
            <person name="Natvig D.O."/>
            <person name="Lapidus A."/>
            <person name="Foster B."/>
            <person name="Aerts A."/>
            <person name="Riley R."/>
            <person name="Lindquist E.A."/>
            <person name="Grigoriev I.V."/>
            <person name="Taylor J.W."/>
        </authorList>
    </citation>
    <scope>NUCLEOTIDE SEQUENCE [LARGE SCALE GENOMIC DNA]</scope>
    <source>
        <strain evidence="2">FGSC 2508 / P0657</strain>
    </source>
</reference>
<dbReference type="Proteomes" id="UP000008065">
    <property type="component" value="Unassembled WGS sequence"/>
</dbReference>
<dbReference type="VEuPathDB" id="FungiDB:NEUTE1DRAFT_117121"/>
<name>F8MKH4_NEUT8</name>
<sequence length="64" mass="7357">MRMMKTIINVRFNSTYMKTSAANRNNYLKERQIKCISTAQQPFSGVRYPFPVIFAQGSSYASVL</sequence>
<dbReference type="AlphaFoldDB" id="F8MKH4"/>
<protein>
    <submittedName>
        <fullName evidence="1">Uncharacterized protein</fullName>
    </submittedName>
</protein>